<reference evidence="2 3" key="1">
    <citation type="submission" date="2019-05" db="EMBL/GenBank/DDBJ databases">
        <title>Another draft genome of Portunus trituberculatus and its Hox gene families provides insights of decapod evolution.</title>
        <authorList>
            <person name="Jeong J.-H."/>
            <person name="Song I."/>
            <person name="Kim S."/>
            <person name="Choi T."/>
            <person name="Kim D."/>
            <person name="Ryu S."/>
            <person name="Kim W."/>
        </authorList>
    </citation>
    <scope>NUCLEOTIDE SEQUENCE [LARGE SCALE GENOMIC DNA]</scope>
    <source>
        <tissue evidence="2">Muscle</tissue>
    </source>
</reference>
<accession>A0A5B7G2R7</accession>
<gene>
    <name evidence="2" type="ORF">E2C01_045283</name>
</gene>
<keyword evidence="3" id="KW-1185">Reference proteome</keyword>
<name>A0A5B7G2R7_PORTR</name>
<organism evidence="2 3">
    <name type="scientific">Portunus trituberculatus</name>
    <name type="common">Swimming crab</name>
    <name type="synonym">Neptunus trituberculatus</name>
    <dbReference type="NCBI Taxonomy" id="210409"/>
    <lineage>
        <taxon>Eukaryota</taxon>
        <taxon>Metazoa</taxon>
        <taxon>Ecdysozoa</taxon>
        <taxon>Arthropoda</taxon>
        <taxon>Crustacea</taxon>
        <taxon>Multicrustacea</taxon>
        <taxon>Malacostraca</taxon>
        <taxon>Eumalacostraca</taxon>
        <taxon>Eucarida</taxon>
        <taxon>Decapoda</taxon>
        <taxon>Pleocyemata</taxon>
        <taxon>Brachyura</taxon>
        <taxon>Eubrachyura</taxon>
        <taxon>Portunoidea</taxon>
        <taxon>Portunidae</taxon>
        <taxon>Portuninae</taxon>
        <taxon>Portunus</taxon>
    </lineage>
</organism>
<dbReference type="AlphaFoldDB" id="A0A5B7G2R7"/>
<feature type="compositionally biased region" description="Low complexity" evidence="1">
    <location>
        <begin position="31"/>
        <end position="42"/>
    </location>
</feature>
<feature type="region of interest" description="Disordered" evidence="1">
    <location>
        <begin position="1"/>
        <end position="69"/>
    </location>
</feature>
<proteinExistence type="predicted"/>
<dbReference type="EMBL" id="VSRR010010175">
    <property type="protein sequence ID" value="MPC51438.1"/>
    <property type="molecule type" value="Genomic_DNA"/>
</dbReference>
<sequence>MSRHSTTAITTLNKTSGVTPCRGCERGGRRGAQAGRGVCWRGGRVRDQLGGRRPRPVPGAGPGSRASHS</sequence>
<evidence type="ECO:0000313" key="3">
    <source>
        <dbReference type="Proteomes" id="UP000324222"/>
    </source>
</evidence>
<evidence type="ECO:0000313" key="2">
    <source>
        <dbReference type="EMBL" id="MPC51438.1"/>
    </source>
</evidence>
<comment type="caution">
    <text evidence="2">The sequence shown here is derived from an EMBL/GenBank/DDBJ whole genome shotgun (WGS) entry which is preliminary data.</text>
</comment>
<feature type="compositionally biased region" description="Polar residues" evidence="1">
    <location>
        <begin position="1"/>
        <end position="18"/>
    </location>
</feature>
<dbReference type="Proteomes" id="UP000324222">
    <property type="component" value="Unassembled WGS sequence"/>
</dbReference>
<protein>
    <submittedName>
        <fullName evidence="2">Uncharacterized protein</fullName>
    </submittedName>
</protein>
<evidence type="ECO:0000256" key="1">
    <source>
        <dbReference type="SAM" id="MobiDB-lite"/>
    </source>
</evidence>